<evidence type="ECO:0000256" key="16">
    <source>
        <dbReference type="RuleBase" id="RU004135"/>
    </source>
</evidence>
<feature type="binding site" evidence="15">
    <location>
        <position position="189"/>
    </location>
    <ligand>
        <name>UDP-N-acetyl-alpha-D-muramoyl-L-alanyl-D-glutamate</name>
        <dbReference type="ChEBI" id="CHEBI:83900"/>
    </ligand>
</feature>
<dbReference type="Pfam" id="PF01225">
    <property type="entry name" value="Mur_ligase"/>
    <property type="match status" value="1"/>
</dbReference>
<evidence type="ECO:0000256" key="7">
    <source>
        <dbReference type="ARBA" id="ARBA00023316"/>
    </source>
</evidence>
<dbReference type="RefSeq" id="WP_091832244.1">
    <property type="nucleotide sequence ID" value="NZ_FNZK01000012.1"/>
</dbReference>
<dbReference type="GO" id="GO:0009252">
    <property type="term" value="P:peptidoglycan biosynthetic process"/>
    <property type="evidence" value="ECO:0007669"/>
    <property type="project" value="UniProtKB-UniRule"/>
</dbReference>
<name>A0A1H7AP99_9FIRM</name>
<keyword evidence="7 15" id="KW-0961">Cell wall biogenesis/degradation</keyword>
<protein>
    <recommendedName>
        <fullName evidence="11 15">UDP-N-acetylmuramoyl-L-alanyl-D-glutamate--2,6-diaminopimelate ligase</fullName>
        <ecNumber evidence="10 15">6.3.2.13</ecNumber>
    </recommendedName>
    <alternativeName>
        <fullName evidence="12 15">Meso-A2pm-adding enzyme</fullName>
    </alternativeName>
    <alternativeName>
        <fullName evidence="13 15">Meso-diaminopimelate-adding enzyme</fullName>
    </alternativeName>
    <alternativeName>
        <fullName evidence="14 15">UDP-MurNAc-L-Ala-D-Glu:meso-diaminopimelate ligase</fullName>
    </alternativeName>
    <alternativeName>
        <fullName evidence="15">UDP-MurNAc-tripeptide synthetase</fullName>
    </alternativeName>
    <alternativeName>
        <fullName evidence="15">UDP-N-acetylmuramyl-tripeptide synthetase</fullName>
    </alternativeName>
</protein>
<feature type="binding site" evidence="15">
    <location>
        <position position="465"/>
    </location>
    <ligand>
        <name>meso-2,6-diaminopimelate</name>
        <dbReference type="ChEBI" id="CHEBI:57791"/>
    </ligand>
</feature>
<evidence type="ECO:0000313" key="21">
    <source>
        <dbReference type="Proteomes" id="UP000199662"/>
    </source>
</evidence>
<dbReference type="GO" id="GO:0000287">
    <property type="term" value="F:magnesium ion binding"/>
    <property type="evidence" value="ECO:0007669"/>
    <property type="project" value="UniProtKB-UniRule"/>
</dbReference>
<evidence type="ECO:0000256" key="13">
    <source>
        <dbReference type="ARBA" id="ARBA00076158"/>
    </source>
</evidence>
<feature type="domain" description="Mur ligase central" evidence="19">
    <location>
        <begin position="110"/>
        <end position="316"/>
    </location>
</feature>
<evidence type="ECO:0000256" key="10">
    <source>
        <dbReference type="ARBA" id="ARBA00066633"/>
    </source>
</evidence>
<dbReference type="HAMAP" id="MF_00208">
    <property type="entry name" value="MurE"/>
    <property type="match status" value="1"/>
</dbReference>
<dbReference type="GO" id="GO:0008360">
    <property type="term" value="P:regulation of cell shape"/>
    <property type="evidence" value="ECO:0007669"/>
    <property type="project" value="UniProtKB-KW"/>
</dbReference>
<dbReference type="PANTHER" id="PTHR23135:SF4">
    <property type="entry name" value="UDP-N-ACETYLMURAMOYL-L-ALANYL-D-GLUTAMATE--2,6-DIAMINOPIMELATE LIGASE MURE HOMOLOG, CHLOROPLASTIC"/>
    <property type="match status" value="1"/>
</dbReference>
<comment type="subcellular location">
    <subcellularLocation>
        <location evidence="15 16">Cytoplasm</location>
    </subcellularLocation>
</comment>
<dbReference type="InterPro" id="IPR004101">
    <property type="entry name" value="Mur_ligase_C"/>
</dbReference>
<dbReference type="GO" id="GO:0008765">
    <property type="term" value="F:UDP-N-acetylmuramoylalanyl-D-glutamate-2,6-diaminopimelate ligase activity"/>
    <property type="evidence" value="ECO:0007669"/>
    <property type="project" value="UniProtKB-UniRule"/>
</dbReference>
<evidence type="ECO:0000256" key="5">
    <source>
        <dbReference type="ARBA" id="ARBA00022984"/>
    </source>
</evidence>
<keyword evidence="15" id="KW-0067">ATP-binding</keyword>
<feature type="domain" description="Mur ligase N-terminal catalytic" evidence="17">
    <location>
        <begin position="25"/>
        <end position="96"/>
    </location>
</feature>
<dbReference type="NCBIfam" id="NF001126">
    <property type="entry name" value="PRK00139.1-4"/>
    <property type="match status" value="1"/>
</dbReference>
<dbReference type="InterPro" id="IPR000713">
    <property type="entry name" value="Mur_ligase_N"/>
</dbReference>
<sequence length="495" mass="54176">MSKTIKELAALLTEVSVVGDENTRIQSIAHDSRKVTQDTLFVCISGATVDGHKFIAQAIENGAVAVLVEKDVIVPKHITVVRVPDVKAAMHLVVPYFYDYPARKMRLVGITGTNGKTTTSYVLRAILREAGYKVGLIGTIQIMIEDEIQPIHNTTPDVIDLQCILADMAKAKMDYVVMEVSSHALAQDRVIGCEFDTAVFTNLTQDHLDYHKTLENYAKAKARLFDLVSAAGQTKGNKSAVINIDDAASLVMLEHTTCQCLTYAIHKESDLRASAINVLAKGANFTISGAFGTMDLKLKITGIFNVYNVLSAVGAALAEKIAPQIIQATLEKFTSVPGRFELVDEGQDFSVIVDYAHTPDGLENILHTARQIAKKRIITVFGCGGDRDRTKRPIMGRIAAKLSDVVIATSDNPRTEDPEFILSQVEAGVQEELAGKPHEKIIDRKTAIFRAIEIAQVDDIVIIAGKGHENYQILKDQTIHFDDKEVARAAIRGKQ</sequence>
<keyword evidence="4 15" id="KW-0133">Cell shape</keyword>
<dbReference type="UniPathway" id="UPA00219"/>
<evidence type="ECO:0000256" key="2">
    <source>
        <dbReference type="ARBA" id="ARBA00005898"/>
    </source>
</evidence>
<feature type="short sequence motif" description="Meso-diaminopimelate recognition motif" evidence="15">
    <location>
        <begin position="411"/>
        <end position="414"/>
    </location>
</feature>
<feature type="modified residue" description="N6-carboxylysine" evidence="15">
    <location>
        <position position="221"/>
    </location>
</feature>
<keyword evidence="5 15" id="KW-0573">Peptidoglycan synthesis</keyword>
<feature type="binding site" evidence="15">
    <location>
        <position position="153"/>
    </location>
    <ligand>
        <name>UDP-N-acetyl-alpha-D-muramoyl-L-alanyl-D-glutamate</name>
        <dbReference type="ChEBI" id="CHEBI:83900"/>
    </ligand>
</feature>
<comment type="function">
    <text evidence="9 15">Catalyzes the addition of meso-diaminopimelic acid to the nucleotide precursor UDP-N-acetylmuramoyl-L-alanyl-D-glutamate (UMAG) in the biosynthesis of bacterial cell-wall peptidoglycan.</text>
</comment>
<evidence type="ECO:0000256" key="9">
    <source>
        <dbReference type="ARBA" id="ARBA00056782"/>
    </source>
</evidence>
<dbReference type="GO" id="GO:0051301">
    <property type="term" value="P:cell division"/>
    <property type="evidence" value="ECO:0007669"/>
    <property type="project" value="UniProtKB-KW"/>
</dbReference>
<dbReference type="EMBL" id="FNZK01000012">
    <property type="protein sequence ID" value="SEJ63690.1"/>
    <property type="molecule type" value="Genomic_DNA"/>
</dbReference>
<dbReference type="SUPFAM" id="SSF63418">
    <property type="entry name" value="MurE/MurF N-terminal domain"/>
    <property type="match status" value="1"/>
</dbReference>
<feature type="domain" description="Mur ligase C-terminal" evidence="18">
    <location>
        <begin position="338"/>
        <end position="467"/>
    </location>
</feature>
<comment type="cofactor">
    <cofactor evidence="15">
        <name>Mg(2+)</name>
        <dbReference type="ChEBI" id="CHEBI:18420"/>
    </cofactor>
</comment>
<keyword evidence="3 15" id="KW-0132">Cell division</keyword>
<dbReference type="Proteomes" id="UP000199662">
    <property type="component" value="Unassembled WGS sequence"/>
</dbReference>
<comment type="similarity">
    <text evidence="2 15">Belongs to the MurCDEF family. MurE subfamily.</text>
</comment>
<evidence type="ECO:0000313" key="20">
    <source>
        <dbReference type="EMBL" id="SEJ63690.1"/>
    </source>
</evidence>
<evidence type="ECO:0000256" key="11">
    <source>
        <dbReference type="ARBA" id="ARBA00072883"/>
    </source>
</evidence>
<dbReference type="Pfam" id="PF02875">
    <property type="entry name" value="Mur_ligase_C"/>
    <property type="match status" value="1"/>
</dbReference>
<organism evidence="20 21">
    <name type="scientific">Propionispira arboris</name>
    <dbReference type="NCBI Taxonomy" id="84035"/>
    <lineage>
        <taxon>Bacteria</taxon>
        <taxon>Bacillati</taxon>
        <taxon>Bacillota</taxon>
        <taxon>Negativicutes</taxon>
        <taxon>Selenomonadales</taxon>
        <taxon>Selenomonadaceae</taxon>
        <taxon>Propionispira</taxon>
    </lineage>
</organism>
<dbReference type="NCBIfam" id="NF001124">
    <property type="entry name" value="PRK00139.1-2"/>
    <property type="match status" value="1"/>
</dbReference>
<comment type="caution">
    <text evidence="15">Lacks conserved residue(s) required for the propagation of feature annotation.</text>
</comment>
<evidence type="ECO:0000256" key="6">
    <source>
        <dbReference type="ARBA" id="ARBA00023306"/>
    </source>
</evidence>
<evidence type="ECO:0000256" key="14">
    <source>
        <dbReference type="ARBA" id="ARBA00081560"/>
    </source>
</evidence>
<comment type="catalytic activity">
    <reaction evidence="8 15">
        <text>UDP-N-acetyl-alpha-D-muramoyl-L-alanyl-D-glutamate + meso-2,6-diaminopimelate + ATP = UDP-N-acetyl-alpha-D-muramoyl-L-alanyl-gamma-D-glutamyl-meso-2,6-diaminopimelate + ADP + phosphate + H(+)</text>
        <dbReference type="Rhea" id="RHEA:23676"/>
        <dbReference type="ChEBI" id="CHEBI:15378"/>
        <dbReference type="ChEBI" id="CHEBI:30616"/>
        <dbReference type="ChEBI" id="CHEBI:43474"/>
        <dbReference type="ChEBI" id="CHEBI:57791"/>
        <dbReference type="ChEBI" id="CHEBI:83900"/>
        <dbReference type="ChEBI" id="CHEBI:83905"/>
        <dbReference type="ChEBI" id="CHEBI:456216"/>
        <dbReference type="EC" id="6.3.2.13"/>
    </reaction>
</comment>
<dbReference type="AlphaFoldDB" id="A0A1H7AP99"/>
<dbReference type="EC" id="6.3.2.13" evidence="10 15"/>
<keyword evidence="6 15" id="KW-0131">Cell cycle</keyword>
<keyword evidence="15" id="KW-0963">Cytoplasm</keyword>
<keyword evidence="15 20" id="KW-0436">Ligase</keyword>
<feature type="binding site" evidence="15">
    <location>
        <position position="387"/>
    </location>
    <ligand>
        <name>meso-2,6-diaminopimelate</name>
        <dbReference type="ChEBI" id="CHEBI:57791"/>
    </ligand>
</feature>
<dbReference type="Gene3D" id="3.90.190.20">
    <property type="entry name" value="Mur ligase, C-terminal domain"/>
    <property type="match status" value="1"/>
</dbReference>
<feature type="binding site" evidence="15">
    <location>
        <position position="469"/>
    </location>
    <ligand>
        <name>meso-2,6-diaminopimelate</name>
        <dbReference type="ChEBI" id="CHEBI:57791"/>
    </ligand>
</feature>
<dbReference type="GO" id="GO:0071555">
    <property type="term" value="P:cell wall organization"/>
    <property type="evidence" value="ECO:0007669"/>
    <property type="project" value="UniProtKB-KW"/>
</dbReference>
<feature type="binding site" evidence="15">
    <location>
        <begin position="411"/>
        <end position="414"/>
    </location>
    <ligand>
        <name>meso-2,6-diaminopimelate</name>
        <dbReference type="ChEBI" id="CHEBI:57791"/>
    </ligand>
</feature>
<feature type="binding site" evidence="15">
    <location>
        <begin position="154"/>
        <end position="155"/>
    </location>
    <ligand>
        <name>UDP-N-acetyl-alpha-D-muramoyl-L-alanyl-D-glutamate</name>
        <dbReference type="ChEBI" id="CHEBI:83900"/>
    </ligand>
</feature>
<dbReference type="GO" id="GO:0005737">
    <property type="term" value="C:cytoplasm"/>
    <property type="evidence" value="ECO:0007669"/>
    <property type="project" value="UniProtKB-SubCell"/>
</dbReference>
<evidence type="ECO:0000256" key="12">
    <source>
        <dbReference type="ARBA" id="ARBA00075482"/>
    </source>
</evidence>
<dbReference type="Pfam" id="PF08245">
    <property type="entry name" value="Mur_ligase_M"/>
    <property type="match status" value="1"/>
</dbReference>
<dbReference type="InterPro" id="IPR036565">
    <property type="entry name" value="Mur-like_cat_sf"/>
</dbReference>
<accession>A0A1H7AP99</accession>
<comment type="pathway">
    <text evidence="1 15 16">Cell wall biogenesis; peptidoglycan biosynthesis.</text>
</comment>
<dbReference type="PANTHER" id="PTHR23135">
    <property type="entry name" value="MUR LIGASE FAMILY MEMBER"/>
    <property type="match status" value="1"/>
</dbReference>
<dbReference type="GO" id="GO:0005524">
    <property type="term" value="F:ATP binding"/>
    <property type="evidence" value="ECO:0007669"/>
    <property type="project" value="UniProtKB-UniRule"/>
</dbReference>
<evidence type="ECO:0000256" key="1">
    <source>
        <dbReference type="ARBA" id="ARBA00004752"/>
    </source>
</evidence>
<dbReference type="SUPFAM" id="SSF53623">
    <property type="entry name" value="MurD-like peptide ligases, catalytic domain"/>
    <property type="match status" value="1"/>
</dbReference>
<dbReference type="Gene3D" id="3.40.1190.10">
    <property type="entry name" value="Mur-like, catalytic domain"/>
    <property type="match status" value="1"/>
</dbReference>
<dbReference type="FunFam" id="3.90.190.20:FF:000006">
    <property type="entry name" value="UDP-N-acetylmuramoyl-L-alanyl-D-glutamate--2,6-diaminopimelate ligase"/>
    <property type="match status" value="1"/>
</dbReference>
<feature type="binding site" evidence="15">
    <location>
        <position position="32"/>
    </location>
    <ligand>
        <name>UDP-N-acetyl-alpha-D-muramoyl-L-alanyl-D-glutamate</name>
        <dbReference type="ChEBI" id="CHEBI:83900"/>
    </ligand>
</feature>
<reference evidence="20 21" key="1">
    <citation type="submission" date="2016-10" db="EMBL/GenBank/DDBJ databases">
        <authorList>
            <person name="de Groot N.N."/>
        </authorList>
    </citation>
    <scope>NUCLEOTIDE SEQUENCE [LARGE SCALE GENOMIC DNA]</scope>
    <source>
        <strain evidence="20 21">DSM 2179</strain>
    </source>
</reference>
<evidence type="ECO:0000259" key="19">
    <source>
        <dbReference type="Pfam" id="PF08245"/>
    </source>
</evidence>
<evidence type="ECO:0000256" key="8">
    <source>
        <dbReference type="ARBA" id="ARBA00050251"/>
    </source>
</evidence>
<feature type="binding site" evidence="15">
    <location>
        <position position="181"/>
    </location>
    <ligand>
        <name>UDP-N-acetyl-alpha-D-muramoyl-L-alanyl-D-glutamate</name>
        <dbReference type="ChEBI" id="CHEBI:83900"/>
    </ligand>
</feature>
<evidence type="ECO:0000259" key="17">
    <source>
        <dbReference type="Pfam" id="PF01225"/>
    </source>
</evidence>
<dbReference type="STRING" id="84035.SAMN05660742_11286"/>
<dbReference type="Gene3D" id="3.40.1390.10">
    <property type="entry name" value="MurE/MurF, N-terminal domain"/>
    <property type="match status" value="1"/>
</dbReference>
<feature type="binding site" evidence="15">
    <location>
        <begin position="112"/>
        <end position="118"/>
    </location>
    <ligand>
        <name>ATP</name>
        <dbReference type="ChEBI" id="CHEBI:30616"/>
    </ligand>
</feature>
<keyword evidence="15" id="KW-0547">Nucleotide-binding</keyword>
<keyword evidence="21" id="KW-1185">Reference proteome</keyword>
<gene>
    <name evidence="15" type="primary">murE</name>
    <name evidence="20" type="ORF">SAMN05660742_11286</name>
</gene>
<proteinExistence type="inferred from homology"/>
<keyword evidence="15" id="KW-0460">Magnesium</keyword>
<evidence type="ECO:0000256" key="3">
    <source>
        <dbReference type="ARBA" id="ARBA00022618"/>
    </source>
</evidence>
<dbReference type="NCBIfam" id="TIGR01085">
    <property type="entry name" value="murE"/>
    <property type="match status" value="1"/>
</dbReference>
<dbReference type="InterPro" id="IPR035911">
    <property type="entry name" value="MurE/MurF_N"/>
</dbReference>
<dbReference type="InterPro" id="IPR005761">
    <property type="entry name" value="UDP-N-AcMur-Glu-dNH2Pim_ligase"/>
</dbReference>
<evidence type="ECO:0000259" key="18">
    <source>
        <dbReference type="Pfam" id="PF02875"/>
    </source>
</evidence>
<dbReference type="InterPro" id="IPR036615">
    <property type="entry name" value="Mur_ligase_C_dom_sf"/>
</dbReference>
<dbReference type="InterPro" id="IPR013221">
    <property type="entry name" value="Mur_ligase_cen"/>
</dbReference>
<feature type="binding site" evidence="15">
    <location>
        <position position="187"/>
    </location>
    <ligand>
        <name>UDP-N-acetyl-alpha-D-muramoyl-L-alanyl-D-glutamate</name>
        <dbReference type="ChEBI" id="CHEBI:83900"/>
    </ligand>
</feature>
<comment type="PTM">
    <text evidence="15">Carboxylation is probably crucial for Mg(2+) binding and, consequently, for the gamma-phosphate positioning of ATP.</text>
</comment>
<evidence type="ECO:0000256" key="4">
    <source>
        <dbReference type="ARBA" id="ARBA00022960"/>
    </source>
</evidence>
<dbReference type="SUPFAM" id="SSF53244">
    <property type="entry name" value="MurD-like peptide ligases, peptide-binding domain"/>
    <property type="match status" value="1"/>
</dbReference>
<evidence type="ECO:0000256" key="15">
    <source>
        <dbReference type="HAMAP-Rule" id="MF_00208"/>
    </source>
</evidence>